<dbReference type="Pfam" id="PF06116">
    <property type="entry name" value="RinB"/>
    <property type="match status" value="1"/>
</dbReference>
<evidence type="ECO:0000313" key="2">
    <source>
        <dbReference type="Proteomes" id="UP000321057"/>
    </source>
</evidence>
<keyword evidence="2" id="KW-1185">Reference proteome</keyword>
<dbReference type="NCBIfam" id="NF047427">
    <property type="entry name" value="phage_activ_RinB"/>
    <property type="match status" value="1"/>
</dbReference>
<dbReference type="EMBL" id="BKAX01000003">
    <property type="protein sequence ID" value="GEQ05525.1"/>
    <property type="molecule type" value="Genomic_DNA"/>
</dbReference>
<dbReference type="InterPro" id="IPR009300">
    <property type="entry name" value="Transcription_activator_RinB"/>
</dbReference>
<proteinExistence type="predicted"/>
<reference evidence="1 2" key="1">
    <citation type="submission" date="2019-07" db="EMBL/GenBank/DDBJ databases">
        <title>Whole genome shotgun sequence of Staphylococcus gallinarum NBRC 109767.</title>
        <authorList>
            <person name="Hosoyama A."/>
            <person name="Uohara A."/>
            <person name="Ohji S."/>
            <person name="Ichikawa N."/>
        </authorList>
    </citation>
    <scope>NUCLEOTIDE SEQUENCE [LARGE SCALE GENOMIC DNA]</scope>
    <source>
        <strain evidence="1 2">NBRC 109767</strain>
    </source>
</reference>
<protein>
    <submittedName>
        <fullName evidence="1">Uncharacterized protein</fullName>
    </submittedName>
</protein>
<gene>
    <name evidence="1" type="ORF">SGA02_13530</name>
</gene>
<evidence type="ECO:0000313" key="1">
    <source>
        <dbReference type="EMBL" id="GEQ05525.1"/>
    </source>
</evidence>
<accession>A0ABQ0Y2A3</accession>
<dbReference type="Proteomes" id="UP000321057">
    <property type="component" value="Unassembled WGS sequence"/>
</dbReference>
<dbReference type="RefSeq" id="WP_042738324.1">
    <property type="nucleotide sequence ID" value="NZ_BKAX01000003.1"/>
</dbReference>
<comment type="caution">
    <text evidence="1">The sequence shown here is derived from an EMBL/GenBank/DDBJ whole genome shotgun (WGS) entry which is preliminary data.</text>
</comment>
<organism evidence="1 2">
    <name type="scientific">Staphylococcus gallinarum</name>
    <dbReference type="NCBI Taxonomy" id="1293"/>
    <lineage>
        <taxon>Bacteria</taxon>
        <taxon>Bacillati</taxon>
        <taxon>Bacillota</taxon>
        <taxon>Bacilli</taxon>
        <taxon>Bacillales</taxon>
        <taxon>Staphylococcaceae</taxon>
        <taxon>Staphylococcus</taxon>
    </lineage>
</organism>
<sequence length="123" mass="14396">MTKYMLKQPGYVGDSIRMPGETFEIKKLKHPIQLEDMYKKFKYIVVGEDELLTTESLKARFTKGTYKSETPKRIFKTLMIIGLYELSKYITEQVIIRVQANDAVDAPRDFSIYDHIHLNEVSK</sequence>
<name>A0ABQ0Y2A3_STAGA</name>